<dbReference type="Pfam" id="PF00628">
    <property type="entry name" value="PHD"/>
    <property type="match status" value="1"/>
</dbReference>
<feature type="domain" description="PHD-type" evidence="8">
    <location>
        <begin position="37"/>
        <end position="83"/>
    </location>
</feature>
<dbReference type="EMBL" id="JBBPBK010000010">
    <property type="protein sequence ID" value="KAK9277604.1"/>
    <property type="molecule type" value="Genomic_DNA"/>
</dbReference>
<dbReference type="GO" id="GO:0045893">
    <property type="term" value="P:positive regulation of DNA-templated transcription"/>
    <property type="evidence" value="ECO:0007669"/>
    <property type="project" value="TreeGrafter"/>
</dbReference>
<dbReference type="SUPFAM" id="SSF57903">
    <property type="entry name" value="FYVE/PHD zinc finger"/>
    <property type="match status" value="1"/>
</dbReference>
<reference evidence="9 10" key="1">
    <citation type="journal article" date="2024" name="Plant J.">
        <title>Genome sequences and population genomics reveal climatic adaptation and genomic divergence between two closely related sweetgum species.</title>
        <authorList>
            <person name="Xu W.Q."/>
            <person name="Ren C.Q."/>
            <person name="Zhang X.Y."/>
            <person name="Comes H.P."/>
            <person name="Liu X.H."/>
            <person name="Li Y.G."/>
            <person name="Kettle C.J."/>
            <person name="Jalonen R."/>
            <person name="Gaisberger H."/>
            <person name="Ma Y.Z."/>
            <person name="Qiu Y.X."/>
        </authorList>
    </citation>
    <scope>NUCLEOTIDE SEQUENCE [LARGE SCALE GENOMIC DNA]</scope>
    <source>
        <strain evidence="9">Hangzhou</strain>
    </source>
</reference>
<evidence type="ECO:0000256" key="5">
    <source>
        <dbReference type="ARBA" id="ARBA00023242"/>
    </source>
</evidence>
<keyword evidence="2" id="KW-0479">Metal-binding</keyword>
<dbReference type="Proteomes" id="UP001415857">
    <property type="component" value="Unassembled WGS sequence"/>
</dbReference>
<dbReference type="PANTHER" id="PTHR46174:SF1">
    <property type="entry name" value="CXXC-TYPE ZINC FINGER PROTEIN 1"/>
    <property type="match status" value="1"/>
</dbReference>
<sequence length="182" mass="21228">MDSGVLGLDEVFKLILEGEKLPVHFENELKLLRDRSMLYCICRKPNDRRPMIACDHCDEWYHFDCIKLSSPPKIYICPACKPQTEGLLSTSSVVNQERSTGAKFGDPQTPSPRHTERRRERKKAKFGLKQKMAFATDHTDILRYSSGIDRLLWRNQKPFRRATRKRADFESLSPCFHIQKQT</sequence>
<gene>
    <name evidence="9" type="ORF">L1049_007149</name>
</gene>
<feature type="region of interest" description="Disordered" evidence="7">
    <location>
        <begin position="98"/>
        <end position="125"/>
    </location>
</feature>
<protein>
    <recommendedName>
        <fullName evidence="8">PHD-type domain-containing protein</fullName>
    </recommendedName>
</protein>
<organism evidence="9 10">
    <name type="scientific">Liquidambar formosana</name>
    <name type="common">Formosan gum</name>
    <dbReference type="NCBI Taxonomy" id="63359"/>
    <lineage>
        <taxon>Eukaryota</taxon>
        <taxon>Viridiplantae</taxon>
        <taxon>Streptophyta</taxon>
        <taxon>Embryophyta</taxon>
        <taxon>Tracheophyta</taxon>
        <taxon>Spermatophyta</taxon>
        <taxon>Magnoliopsida</taxon>
        <taxon>eudicotyledons</taxon>
        <taxon>Gunneridae</taxon>
        <taxon>Pentapetalae</taxon>
        <taxon>Saxifragales</taxon>
        <taxon>Altingiaceae</taxon>
        <taxon>Liquidambar</taxon>
    </lineage>
</organism>
<dbReference type="PROSITE" id="PS01359">
    <property type="entry name" value="ZF_PHD_1"/>
    <property type="match status" value="1"/>
</dbReference>
<keyword evidence="4" id="KW-0862">Zinc</keyword>
<evidence type="ECO:0000256" key="3">
    <source>
        <dbReference type="ARBA" id="ARBA00022771"/>
    </source>
</evidence>
<dbReference type="InterPro" id="IPR037869">
    <property type="entry name" value="Spp1/CFP1"/>
</dbReference>
<dbReference type="PROSITE" id="PS50016">
    <property type="entry name" value="ZF_PHD_2"/>
    <property type="match status" value="1"/>
</dbReference>
<dbReference type="GO" id="GO:0048188">
    <property type="term" value="C:Set1C/COMPASS complex"/>
    <property type="evidence" value="ECO:0007669"/>
    <property type="project" value="InterPro"/>
</dbReference>
<evidence type="ECO:0000256" key="4">
    <source>
        <dbReference type="ARBA" id="ARBA00022833"/>
    </source>
</evidence>
<evidence type="ECO:0000313" key="9">
    <source>
        <dbReference type="EMBL" id="KAK9277604.1"/>
    </source>
</evidence>
<dbReference type="AlphaFoldDB" id="A0AAP0RGZ0"/>
<dbReference type="InterPro" id="IPR019787">
    <property type="entry name" value="Znf_PHD-finger"/>
</dbReference>
<dbReference type="PANTHER" id="PTHR46174">
    <property type="entry name" value="CXXC-TYPE ZINC FINGER PROTEIN 1"/>
    <property type="match status" value="1"/>
</dbReference>
<evidence type="ECO:0000256" key="6">
    <source>
        <dbReference type="PROSITE-ProRule" id="PRU00146"/>
    </source>
</evidence>
<dbReference type="Gene3D" id="2.60.120.650">
    <property type="entry name" value="Cupin"/>
    <property type="match status" value="1"/>
</dbReference>
<evidence type="ECO:0000313" key="10">
    <source>
        <dbReference type="Proteomes" id="UP001415857"/>
    </source>
</evidence>
<keyword evidence="3 6" id="KW-0863">Zinc-finger</keyword>
<evidence type="ECO:0000256" key="7">
    <source>
        <dbReference type="SAM" id="MobiDB-lite"/>
    </source>
</evidence>
<comment type="caution">
    <text evidence="9">The sequence shown here is derived from an EMBL/GenBank/DDBJ whole genome shotgun (WGS) entry which is preliminary data.</text>
</comment>
<evidence type="ECO:0000256" key="1">
    <source>
        <dbReference type="ARBA" id="ARBA00004123"/>
    </source>
</evidence>
<dbReference type="InterPro" id="IPR011011">
    <property type="entry name" value="Znf_FYVE_PHD"/>
</dbReference>
<name>A0AAP0RGZ0_LIQFO</name>
<comment type="subcellular location">
    <subcellularLocation>
        <location evidence="1">Nucleus</location>
    </subcellularLocation>
</comment>
<evidence type="ECO:0000256" key="2">
    <source>
        <dbReference type="ARBA" id="ARBA00022723"/>
    </source>
</evidence>
<evidence type="ECO:0000259" key="8">
    <source>
        <dbReference type="PROSITE" id="PS50016"/>
    </source>
</evidence>
<keyword evidence="10" id="KW-1185">Reference proteome</keyword>
<dbReference type="InterPro" id="IPR019786">
    <property type="entry name" value="Zinc_finger_PHD-type_CS"/>
</dbReference>
<proteinExistence type="predicted"/>
<dbReference type="SMART" id="SM00249">
    <property type="entry name" value="PHD"/>
    <property type="match status" value="1"/>
</dbReference>
<dbReference type="InterPro" id="IPR001965">
    <property type="entry name" value="Znf_PHD"/>
</dbReference>
<dbReference type="GO" id="GO:0008270">
    <property type="term" value="F:zinc ion binding"/>
    <property type="evidence" value="ECO:0007669"/>
    <property type="project" value="UniProtKB-KW"/>
</dbReference>
<accession>A0AAP0RGZ0</accession>
<keyword evidence="5" id="KW-0539">Nucleus</keyword>